<dbReference type="OrthoDB" id="2131339at2759"/>
<evidence type="ECO:0000313" key="1">
    <source>
        <dbReference type="EMBL" id="KAJ5091006.1"/>
    </source>
</evidence>
<dbReference type="PANTHER" id="PTHR40630">
    <property type="entry name" value="POSSIBLE DNA-BINDING PROTEIN"/>
    <property type="match status" value="1"/>
</dbReference>
<dbReference type="Pfam" id="PF11338">
    <property type="entry name" value="DUF3140"/>
    <property type="match status" value="1"/>
</dbReference>
<organism evidence="1 2">
    <name type="scientific">Penicillium argentinense</name>
    <dbReference type="NCBI Taxonomy" id="1131581"/>
    <lineage>
        <taxon>Eukaryota</taxon>
        <taxon>Fungi</taxon>
        <taxon>Dikarya</taxon>
        <taxon>Ascomycota</taxon>
        <taxon>Pezizomycotina</taxon>
        <taxon>Eurotiomycetes</taxon>
        <taxon>Eurotiomycetidae</taxon>
        <taxon>Eurotiales</taxon>
        <taxon>Aspergillaceae</taxon>
        <taxon>Penicillium</taxon>
    </lineage>
</organism>
<sequence>MSANLLRDYLQEIAWEQGSSPHESDKEFQELVNMNSDELRGWLEEGESADVQVGRKLVEVLEHHPEGQSSHYTDAEIPHVRRVISYCKRHLAQEESAKRNPHSRSYRSLKNWGHYALKEFP</sequence>
<dbReference type="RefSeq" id="XP_056472987.1">
    <property type="nucleotide sequence ID" value="XM_056622181.1"/>
</dbReference>
<reference evidence="1" key="2">
    <citation type="journal article" date="2023" name="IMA Fungus">
        <title>Comparative genomic study of the Penicillium genus elucidates a diverse pangenome and 15 lateral gene transfer events.</title>
        <authorList>
            <person name="Petersen C."/>
            <person name="Sorensen T."/>
            <person name="Nielsen M.R."/>
            <person name="Sondergaard T.E."/>
            <person name="Sorensen J.L."/>
            <person name="Fitzpatrick D.A."/>
            <person name="Frisvad J.C."/>
            <person name="Nielsen K.L."/>
        </authorList>
    </citation>
    <scope>NUCLEOTIDE SEQUENCE</scope>
    <source>
        <strain evidence="1">IBT 30761</strain>
    </source>
</reference>
<dbReference type="PANTHER" id="PTHR40630:SF1">
    <property type="entry name" value="DNA-BINDING PROTEIN"/>
    <property type="match status" value="1"/>
</dbReference>
<protein>
    <submittedName>
        <fullName evidence="1">Uncharacterized protein</fullName>
    </submittedName>
</protein>
<name>A0A9W9K375_9EURO</name>
<proteinExistence type="predicted"/>
<evidence type="ECO:0000313" key="2">
    <source>
        <dbReference type="Proteomes" id="UP001149074"/>
    </source>
</evidence>
<dbReference type="EMBL" id="JAPQKI010000009">
    <property type="protein sequence ID" value="KAJ5091006.1"/>
    <property type="molecule type" value="Genomic_DNA"/>
</dbReference>
<reference evidence="1" key="1">
    <citation type="submission" date="2022-11" db="EMBL/GenBank/DDBJ databases">
        <authorList>
            <person name="Petersen C."/>
        </authorList>
    </citation>
    <scope>NUCLEOTIDE SEQUENCE</scope>
    <source>
        <strain evidence="1">IBT 30761</strain>
    </source>
</reference>
<dbReference type="GeneID" id="81361160"/>
<keyword evidence="2" id="KW-1185">Reference proteome</keyword>
<accession>A0A9W9K375</accession>
<dbReference type="AlphaFoldDB" id="A0A9W9K375"/>
<gene>
    <name evidence="1" type="ORF">N7532_009690</name>
</gene>
<dbReference type="InterPro" id="IPR021487">
    <property type="entry name" value="DUF3140"/>
</dbReference>
<comment type="caution">
    <text evidence="1">The sequence shown here is derived from an EMBL/GenBank/DDBJ whole genome shotgun (WGS) entry which is preliminary data.</text>
</comment>
<dbReference type="Proteomes" id="UP001149074">
    <property type="component" value="Unassembled WGS sequence"/>
</dbReference>